<dbReference type="SMART" id="SM00855">
    <property type="entry name" value="PGAM"/>
    <property type="match status" value="1"/>
</dbReference>
<dbReference type="InterPro" id="IPR050275">
    <property type="entry name" value="PGM_Phosphatase"/>
</dbReference>
<sequence>MATLHLIRHGQASFGASDYDRLSQRGWEQGRVLGRWIGRHTQPERLFGGELRRHRETIEAMAEGFGDGLPEAAVHPGLNEFDHRAVLEAYRPGWGNPEEMARELAKEADPRKAFQHAFSEAIRRWIGGENEGDYPESWRAFRERVLQGLDEVIRDAGDARHVFVVTSGGPISVVAQSLLDLDDMRAFRLNEVLANASVSRVLFSGDRRSLAVFNSFGHLEGEDPQLVTYR</sequence>
<dbReference type="Gene3D" id="3.40.50.1240">
    <property type="entry name" value="Phosphoglycerate mutase-like"/>
    <property type="match status" value="1"/>
</dbReference>
<gene>
    <name evidence="1" type="ORF">CK501_10775</name>
</gene>
<reference evidence="1 2" key="1">
    <citation type="submission" date="2017-08" db="EMBL/GenBank/DDBJ databases">
        <title>Halovibrio sewagensis sp. nov., isolated from wastewater of high salinity.</title>
        <authorList>
            <person name="Dong X."/>
            <person name="Zhang G."/>
        </authorList>
    </citation>
    <scope>NUCLEOTIDE SEQUENCE [LARGE SCALE GENOMIC DNA]</scope>
    <source>
        <strain evidence="1 2">YL5-2</strain>
    </source>
</reference>
<dbReference type="Pfam" id="PF00300">
    <property type="entry name" value="His_Phos_1"/>
    <property type="match status" value="1"/>
</dbReference>
<evidence type="ECO:0000313" key="1">
    <source>
        <dbReference type="EMBL" id="PAU80122.1"/>
    </source>
</evidence>
<dbReference type="CDD" id="cd07067">
    <property type="entry name" value="HP_PGM_like"/>
    <property type="match status" value="1"/>
</dbReference>
<dbReference type="InterPro" id="IPR029033">
    <property type="entry name" value="His_PPase_superfam"/>
</dbReference>
<dbReference type="InterPro" id="IPR013078">
    <property type="entry name" value="His_Pase_superF_clade-1"/>
</dbReference>
<dbReference type="Proteomes" id="UP000218896">
    <property type="component" value="Unassembled WGS sequence"/>
</dbReference>
<organism evidence="1 2">
    <name type="scientific">Halovibrio salipaludis</name>
    <dbReference type="NCBI Taxonomy" id="2032626"/>
    <lineage>
        <taxon>Bacteria</taxon>
        <taxon>Pseudomonadati</taxon>
        <taxon>Pseudomonadota</taxon>
        <taxon>Gammaproteobacteria</taxon>
        <taxon>Oceanospirillales</taxon>
        <taxon>Halomonadaceae</taxon>
        <taxon>Halovibrio</taxon>
    </lineage>
</organism>
<evidence type="ECO:0000313" key="2">
    <source>
        <dbReference type="Proteomes" id="UP000218896"/>
    </source>
</evidence>
<keyword evidence="1" id="KW-0808">Transferase</keyword>
<proteinExistence type="predicted"/>
<dbReference type="OrthoDB" id="280692at2"/>
<comment type="caution">
    <text evidence="1">The sequence shown here is derived from an EMBL/GenBank/DDBJ whole genome shotgun (WGS) entry which is preliminary data.</text>
</comment>
<keyword evidence="1" id="KW-0418">Kinase</keyword>
<dbReference type="GO" id="GO:0016301">
    <property type="term" value="F:kinase activity"/>
    <property type="evidence" value="ECO:0007669"/>
    <property type="project" value="UniProtKB-KW"/>
</dbReference>
<dbReference type="GO" id="GO:0016791">
    <property type="term" value="F:phosphatase activity"/>
    <property type="evidence" value="ECO:0007669"/>
    <property type="project" value="TreeGrafter"/>
</dbReference>
<dbReference type="GO" id="GO:0005737">
    <property type="term" value="C:cytoplasm"/>
    <property type="evidence" value="ECO:0007669"/>
    <property type="project" value="TreeGrafter"/>
</dbReference>
<dbReference type="SUPFAM" id="SSF53254">
    <property type="entry name" value="Phosphoglycerate mutase-like"/>
    <property type="match status" value="1"/>
</dbReference>
<dbReference type="AlphaFoldDB" id="A0A2A2F6A5"/>
<accession>A0A2A2F6A5</accession>
<protein>
    <submittedName>
        <fullName evidence="1">Phosphoglycerate kinase</fullName>
    </submittedName>
</protein>
<dbReference type="PANTHER" id="PTHR48100">
    <property type="entry name" value="BROAD-SPECIFICITY PHOSPHATASE YOR283W-RELATED"/>
    <property type="match status" value="1"/>
</dbReference>
<dbReference type="RefSeq" id="WP_095617742.1">
    <property type="nucleotide sequence ID" value="NZ_NSKD01000004.1"/>
</dbReference>
<dbReference type="PANTHER" id="PTHR48100:SF1">
    <property type="entry name" value="HISTIDINE PHOSPHATASE FAMILY PROTEIN-RELATED"/>
    <property type="match status" value="1"/>
</dbReference>
<name>A0A2A2F6A5_9GAMM</name>
<keyword evidence="2" id="KW-1185">Reference proteome</keyword>
<dbReference type="EMBL" id="NSKD01000004">
    <property type="protein sequence ID" value="PAU80122.1"/>
    <property type="molecule type" value="Genomic_DNA"/>
</dbReference>